<feature type="transmembrane region" description="Helical" evidence="1">
    <location>
        <begin position="76"/>
        <end position="101"/>
    </location>
</feature>
<gene>
    <name evidence="2" type="ORF">SAMN05661053_1663</name>
</gene>
<feature type="transmembrane region" description="Helical" evidence="1">
    <location>
        <begin position="48"/>
        <end position="70"/>
    </location>
</feature>
<dbReference type="RefSeq" id="WP_109572807.1">
    <property type="nucleotide sequence ID" value="NZ_UHJL01000002.1"/>
</dbReference>
<keyword evidence="1" id="KW-1133">Transmembrane helix</keyword>
<organism evidence="2 3">
    <name type="scientific">Fibrobacter succinogenes</name>
    <name type="common">Bacteroides succinogenes</name>
    <dbReference type="NCBI Taxonomy" id="833"/>
    <lineage>
        <taxon>Bacteria</taxon>
        <taxon>Pseudomonadati</taxon>
        <taxon>Fibrobacterota</taxon>
        <taxon>Fibrobacteria</taxon>
        <taxon>Fibrobacterales</taxon>
        <taxon>Fibrobacteraceae</taxon>
        <taxon>Fibrobacter</taxon>
    </lineage>
</organism>
<dbReference type="Proteomes" id="UP000255423">
    <property type="component" value="Unassembled WGS sequence"/>
</dbReference>
<keyword evidence="1" id="KW-0472">Membrane</keyword>
<proteinExistence type="predicted"/>
<protein>
    <submittedName>
        <fullName evidence="2">Uncharacterized protein</fullName>
    </submittedName>
</protein>
<sequence length="129" mass="14070">MFYITAIIGSIVFLPSIALNIALALGAPLGMYAMNGRHKVVPQEVRKAFVLPIIMQFVALFTILSAGHVLPETIPFGIVRILAFFYAVYLTFYTATVFFSLSAQERHVMGPLAIASTICFWIVAVGTLG</sequence>
<evidence type="ECO:0000256" key="1">
    <source>
        <dbReference type="SAM" id="Phobius"/>
    </source>
</evidence>
<evidence type="ECO:0000313" key="3">
    <source>
        <dbReference type="Proteomes" id="UP000255423"/>
    </source>
</evidence>
<keyword evidence="1" id="KW-0812">Transmembrane</keyword>
<reference evidence="2 3" key="1">
    <citation type="submission" date="2017-08" db="EMBL/GenBank/DDBJ databases">
        <authorList>
            <person name="de Groot N.N."/>
        </authorList>
    </citation>
    <scope>NUCLEOTIDE SEQUENCE [LARGE SCALE GENOMIC DNA]</scope>
    <source>
        <strain evidence="2 3">HM2</strain>
    </source>
</reference>
<feature type="transmembrane region" description="Helical" evidence="1">
    <location>
        <begin position="108"/>
        <end position="128"/>
    </location>
</feature>
<name>A0A380S6B5_FIBSU</name>
<dbReference type="AlphaFoldDB" id="A0A380S6B5"/>
<evidence type="ECO:0000313" key="2">
    <source>
        <dbReference type="EMBL" id="SUQ24268.1"/>
    </source>
</evidence>
<dbReference type="EMBL" id="UHJL01000002">
    <property type="protein sequence ID" value="SUQ24268.1"/>
    <property type="molecule type" value="Genomic_DNA"/>
</dbReference>
<feature type="transmembrane region" description="Helical" evidence="1">
    <location>
        <begin position="6"/>
        <end position="27"/>
    </location>
</feature>
<accession>A0A380S6B5</accession>